<dbReference type="Gene3D" id="1.10.3480.10">
    <property type="entry name" value="TorD-like"/>
    <property type="match status" value="1"/>
</dbReference>
<dbReference type="RefSeq" id="WP_093180350.1">
    <property type="nucleotide sequence ID" value="NZ_FMYH01000001.1"/>
</dbReference>
<evidence type="ECO:0000313" key="3">
    <source>
        <dbReference type="Proteomes" id="UP000199039"/>
    </source>
</evidence>
<evidence type="ECO:0000313" key="2">
    <source>
        <dbReference type="EMBL" id="SDB83996.1"/>
    </source>
</evidence>
<dbReference type="PANTHER" id="PTHR43680">
    <property type="entry name" value="NITRATE REDUCTASE MOLYBDENUM COFACTOR ASSEMBLY CHAPERONE"/>
    <property type="match status" value="1"/>
</dbReference>
<accession>A0A1G6GS51</accession>
<evidence type="ECO:0000256" key="1">
    <source>
        <dbReference type="ARBA" id="ARBA00023063"/>
    </source>
</evidence>
<dbReference type="AlphaFoldDB" id="A0A1G6GS51"/>
<dbReference type="EMBL" id="FMYH01000001">
    <property type="protein sequence ID" value="SDB83996.1"/>
    <property type="molecule type" value="Genomic_DNA"/>
</dbReference>
<reference evidence="2 3" key="1">
    <citation type="submission" date="2016-09" db="EMBL/GenBank/DDBJ databases">
        <authorList>
            <person name="Capua I."/>
            <person name="De Benedictis P."/>
            <person name="Joannis T."/>
            <person name="Lombin L.H."/>
            <person name="Cattoli G."/>
        </authorList>
    </citation>
    <scope>NUCLEOTIDE SEQUENCE [LARGE SCALE GENOMIC DNA]</scope>
    <source>
        <strain evidence="2 3">ISLP-3</strain>
    </source>
</reference>
<dbReference type="STRING" id="1814289.SAMN05216410_0357"/>
<organism evidence="2 3">
    <name type="scientific">Sanguibacter gelidistatuariae</name>
    <dbReference type="NCBI Taxonomy" id="1814289"/>
    <lineage>
        <taxon>Bacteria</taxon>
        <taxon>Bacillati</taxon>
        <taxon>Actinomycetota</taxon>
        <taxon>Actinomycetes</taxon>
        <taxon>Micrococcales</taxon>
        <taxon>Sanguibacteraceae</taxon>
        <taxon>Sanguibacter</taxon>
    </lineage>
</organism>
<dbReference type="OrthoDB" id="4307003at2"/>
<gene>
    <name evidence="2" type="ORF">SAMN05216410_0357</name>
</gene>
<dbReference type="GO" id="GO:0051082">
    <property type="term" value="F:unfolded protein binding"/>
    <property type="evidence" value="ECO:0007669"/>
    <property type="project" value="InterPro"/>
</dbReference>
<dbReference type="GO" id="GO:0042128">
    <property type="term" value="P:nitrate assimilation"/>
    <property type="evidence" value="ECO:0007669"/>
    <property type="project" value="UniProtKB-KW"/>
</dbReference>
<dbReference type="GO" id="GO:0016530">
    <property type="term" value="F:metallochaperone activity"/>
    <property type="evidence" value="ECO:0007669"/>
    <property type="project" value="TreeGrafter"/>
</dbReference>
<dbReference type="InterPro" id="IPR003765">
    <property type="entry name" value="NO3_reductase_chaperone_NarJ"/>
</dbReference>
<dbReference type="PANTHER" id="PTHR43680:SF2">
    <property type="entry name" value="NITRATE REDUCTASE MOLYBDENUM COFACTOR ASSEMBLY CHAPERONE NARJ"/>
    <property type="match status" value="1"/>
</dbReference>
<protein>
    <submittedName>
        <fullName evidence="2">Respiratory nitrate reductase chaperone NarJ</fullName>
    </submittedName>
</protein>
<name>A0A1G6GS51_9MICO</name>
<sequence length="237" mass="25836">MALRPPPHIKLSVMPEPTPAIAMTRDQRALTHMATSLLLDYPDGSFHTRTQQVAAAITTLPDAVRRVLETFLATAMAADAQDFEKAYVGTFDLKRKCCLYLSYYAAGDTRRRGQALVTFMEAYRAAGWEFDAEELPDYLPAVLEFSAVSESPIAEQLLAAHREGIEVLRAALLAVSSPYAGVIEAVCMSLPEIDDATRDRYLALVNEGPPTETVGLTFLGDLQPFSAGGAAPEEARR</sequence>
<proteinExistence type="predicted"/>
<dbReference type="NCBIfam" id="TIGR00684">
    <property type="entry name" value="narJ"/>
    <property type="match status" value="1"/>
</dbReference>
<dbReference type="GO" id="GO:0051131">
    <property type="term" value="P:chaperone-mediated protein complex assembly"/>
    <property type="evidence" value="ECO:0007669"/>
    <property type="project" value="InterPro"/>
</dbReference>
<dbReference type="Proteomes" id="UP000199039">
    <property type="component" value="Unassembled WGS sequence"/>
</dbReference>
<dbReference type="InterPro" id="IPR020945">
    <property type="entry name" value="DMSO/NO3_reduct_chaperone"/>
</dbReference>
<dbReference type="Pfam" id="PF02613">
    <property type="entry name" value="Nitrate_red_del"/>
    <property type="match status" value="1"/>
</dbReference>
<dbReference type="SUPFAM" id="SSF89155">
    <property type="entry name" value="TorD-like"/>
    <property type="match status" value="1"/>
</dbReference>
<dbReference type="InterPro" id="IPR036411">
    <property type="entry name" value="TorD-like_sf"/>
</dbReference>
<keyword evidence="1" id="KW-0534">Nitrate assimilation</keyword>
<keyword evidence="3" id="KW-1185">Reference proteome</keyword>